<keyword evidence="6" id="KW-1185">Reference proteome</keyword>
<dbReference type="Proteomes" id="UP001652409">
    <property type="component" value="Unassembled WGS sequence"/>
</dbReference>
<comment type="similarity">
    <text evidence="1">Belongs to the acyl coenzyme A hydrolase family.</text>
</comment>
<evidence type="ECO:0000313" key="6">
    <source>
        <dbReference type="Proteomes" id="UP001652409"/>
    </source>
</evidence>
<dbReference type="InterPro" id="IPR033120">
    <property type="entry name" value="HOTDOG_ACOT"/>
</dbReference>
<proteinExistence type="inferred from homology"/>
<evidence type="ECO:0000259" key="4">
    <source>
        <dbReference type="PROSITE" id="PS51770"/>
    </source>
</evidence>
<name>A0ABT2TQT8_9FIRM</name>
<reference evidence="5 6" key="1">
    <citation type="journal article" date="2021" name="ISME Commun">
        <title>Automated analysis of genomic sequences facilitates high-throughput and comprehensive description of bacteria.</title>
        <authorList>
            <person name="Hitch T.C.A."/>
        </authorList>
    </citation>
    <scope>NUCLEOTIDE SEQUENCE [LARGE SCALE GENOMIC DNA]</scope>
    <source>
        <strain evidence="5 6">Sanger_23</strain>
    </source>
</reference>
<keyword evidence="2 3" id="KW-0378">Hydrolase</keyword>
<dbReference type="RefSeq" id="WP_158420172.1">
    <property type="nucleotide sequence ID" value="NZ_JAOQJL010000001.1"/>
</dbReference>
<organism evidence="5 6">
    <name type="scientific">Blautia ammoniilytica</name>
    <dbReference type="NCBI Taxonomy" id="2981782"/>
    <lineage>
        <taxon>Bacteria</taxon>
        <taxon>Bacillati</taxon>
        <taxon>Bacillota</taxon>
        <taxon>Clostridia</taxon>
        <taxon>Lachnospirales</taxon>
        <taxon>Lachnospiraceae</taxon>
        <taxon>Blautia</taxon>
    </lineage>
</organism>
<feature type="domain" description="HotDog ACOT-type" evidence="4">
    <location>
        <begin position="23"/>
        <end position="135"/>
    </location>
</feature>
<gene>
    <name evidence="5" type="ORF">OCV61_00880</name>
</gene>
<dbReference type="CDD" id="cd03442">
    <property type="entry name" value="BFIT_BACH"/>
    <property type="match status" value="1"/>
</dbReference>
<sequence length="173" mass="19669">MKKAGFMEKNQIQDKERRIRTVADSRTEQVHLIMHQHLNAGGRLFGGMLMQWADEVASVVAMRHAGTNRVTTAAIDNLQFKEATYEGELLVLIGYVTCVGNTSMEVEIDTYVERSDGMRYSVNRAFFVMVAMDENEHPMQVPGLKICTEAEKGRHEAGLLRKNMRKNRMKTGF</sequence>
<evidence type="ECO:0000256" key="1">
    <source>
        <dbReference type="ARBA" id="ARBA00010458"/>
    </source>
</evidence>
<evidence type="ECO:0000256" key="2">
    <source>
        <dbReference type="ARBA" id="ARBA00022801"/>
    </source>
</evidence>
<dbReference type="PANTHER" id="PTHR11049:SF16">
    <property type="entry name" value="PROTEIN VDLD"/>
    <property type="match status" value="1"/>
</dbReference>
<dbReference type="EMBL" id="JAOQJL010000001">
    <property type="protein sequence ID" value="MCU6763967.1"/>
    <property type="molecule type" value="Genomic_DNA"/>
</dbReference>
<evidence type="ECO:0000256" key="3">
    <source>
        <dbReference type="PROSITE-ProRule" id="PRU01106"/>
    </source>
</evidence>
<dbReference type="Pfam" id="PF03061">
    <property type="entry name" value="4HBT"/>
    <property type="match status" value="1"/>
</dbReference>
<dbReference type="SUPFAM" id="SSF54637">
    <property type="entry name" value="Thioesterase/thiol ester dehydrase-isomerase"/>
    <property type="match status" value="1"/>
</dbReference>
<dbReference type="PANTHER" id="PTHR11049">
    <property type="entry name" value="ACYL COENZYME A THIOESTER HYDROLASE"/>
    <property type="match status" value="1"/>
</dbReference>
<dbReference type="PROSITE" id="PS51770">
    <property type="entry name" value="HOTDOG_ACOT"/>
    <property type="match status" value="1"/>
</dbReference>
<accession>A0ABT2TQT8</accession>
<evidence type="ECO:0000313" key="5">
    <source>
        <dbReference type="EMBL" id="MCU6763967.1"/>
    </source>
</evidence>
<dbReference type="Gene3D" id="3.10.129.10">
    <property type="entry name" value="Hotdog Thioesterase"/>
    <property type="match status" value="1"/>
</dbReference>
<dbReference type="InterPro" id="IPR040170">
    <property type="entry name" value="Cytosol_ACT"/>
</dbReference>
<protein>
    <submittedName>
        <fullName evidence="5">Acyl-CoA thioesterase</fullName>
    </submittedName>
</protein>
<dbReference type="InterPro" id="IPR006683">
    <property type="entry name" value="Thioestr_dom"/>
</dbReference>
<comment type="caution">
    <text evidence="5">The sequence shown here is derived from an EMBL/GenBank/DDBJ whole genome shotgun (WGS) entry which is preliminary data.</text>
</comment>
<dbReference type="InterPro" id="IPR029069">
    <property type="entry name" value="HotDog_dom_sf"/>
</dbReference>